<comment type="caution">
    <text evidence="1">The sequence shown here is derived from an EMBL/GenBank/DDBJ whole genome shotgun (WGS) entry which is preliminary data.</text>
</comment>
<evidence type="ECO:0000313" key="1">
    <source>
        <dbReference type="EMBL" id="CCI11337.1"/>
    </source>
</evidence>
<proteinExistence type="predicted"/>
<organism evidence="1 2">
    <name type="scientific">Albugo candida</name>
    <dbReference type="NCBI Taxonomy" id="65357"/>
    <lineage>
        <taxon>Eukaryota</taxon>
        <taxon>Sar</taxon>
        <taxon>Stramenopiles</taxon>
        <taxon>Oomycota</taxon>
        <taxon>Peronosporomycetes</taxon>
        <taxon>Albuginales</taxon>
        <taxon>Albuginaceae</taxon>
        <taxon>Albugo</taxon>
    </lineage>
</organism>
<dbReference type="EMBL" id="CAIX01000947">
    <property type="protein sequence ID" value="CCI11337.1"/>
    <property type="molecule type" value="Genomic_DNA"/>
</dbReference>
<reference evidence="1 2" key="1">
    <citation type="submission" date="2012-05" db="EMBL/GenBank/DDBJ databases">
        <title>Recombination and specialization in a pathogen metapopulation.</title>
        <authorList>
            <person name="Gardiner A."/>
            <person name="Kemen E."/>
            <person name="Schultz-Larsen T."/>
            <person name="MacLean D."/>
            <person name="Van Oosterhout C."/>
            <person name="Jones J.D.G."/>
        </authorList>
    </citation>
    <scope>NUCLEOTIDE SEQUENCE [LARGE SCALE GENOMIC DNA]</scope>
    <source>
        <strain evidence="1 2">Ac Nc2</strain>
    </source>
</reference>
<dbReference type="AlphaFoldDB" id="A0A024FWM8"/>
<evidence type="ECO:0000313" key="2">
    <source>
        <dbReference type="Proteomes" id="UP000053237"/>
    </source>
</evidence>
<name>A0A024FWM8_9STRA</name>
<sequence length="58" mass="6814">MLYLTSGLQLRVLYYQIEHMKFAFTTEQFREAVYFYTGDTKPCLVKDLLAVDKKVSAE</sequence>
<dbReference type="InParanoid" id="A0A024FWM8"/>
<accession>A0A024FWM8</accession>
<gene>
    <name evidence="1" type="ORF">BN9_127570</name>
</gene>
<dbReference type="OrthoDB" id="61388at2759"/>
<keyword evidence="2" id="KW-1185">Reference proteome</keyword>
<protein>
    <submittedName>
        <fullName evidence="1">Uncharacterized protein</fullName>
    </submittedName>
</protein>
<dbReference type="Proteomes" id="UP000053237">
    <property type="component" value="Unassembled WGS sequence"/>
</dbReference>